<dbReference type="EMBL" id="DACQKT010000003">
    <property type="protein sequence ID" value="HAS6676827.1"/>
    <property type="molecule type" value="Genomic_DNA"/>
</dbReference>
<evidence type="ECO:0000313" key="8">
    <source>
        <dbReference type="Proteomes" id="UP000464718"/>
    </source>
</evidence>
<keyword evidence="3" id="KW-0238">DNA-binding</keyword>
<name>A0A7Z2MW34_VIBPH</name>
<dbReference type="InterPro" id="IPR036388">
    <property type="entry name" value="WH-like_DNA-bd_sf"/>
</dbReference>
<organism evidence="6">
    <name type="scientific">Vibrio parahaemolyticus</name>
    <dbReference type="NCBI Taxonomy" id="670"/>
    <lineage>
        <taxon>Bacteria</taxon>
        <taxon>Pseudomonadati</taxon>
        <taxon>Pseudomonadota</taxon>
        <taxon>Gammaproteobacteria</taxon>
        <taxon>Vibrionales</taxon>
        <taxon>Vibrionaceae</taxon>
        <taxon>Vibrio</taxon>
    </lineage>
</organism>
<dbReference type="PANTHER" id="PTHR30537">
    <property type="entry name" value="HTH-TYPE TRANSCRIPTIONAL REGULATOR"/>
    <property type="match status" value="1"/>
</dbReference>
<evidence type="ECO:0000256" key="3">
    <source>
        <dbReference type="ARBA" id="ARBA00023125"/>
    </source>
</evidence>
<dbReference type="Pfam" id="PF03466">
    <property type="entry name" value="LysR_substrate"/>
    <property type="match status" value="1"/>
</dbReference>
<dbReference type="GO" id="GO:0006351">
    <property type="term" value="P:DNA-templated transcription"/>
    <property type="evidence" value="ECO:0007669"/>
    <property type="project" value="TreeGrafter"/>
</dbReference>
<dbReference type="Proteomes" id="UP000856022">
    <property type="component" value="Unassembled WGS sequence"/>
</dbReference>
<dbReference type="Proteomes" id="UP000464718">
    <property type="component" value="Chromosome ii"/>
</dbReference>
<comment type="similarity">
    <text evidence="1">Belongs to the LysR transcriptional regulatory family.</text>
</comment>
<accession>A0A7Z2MW34</accession>
<evidence type="ECO:0000256" key="4">
    <source>
        <dbReference type="ARBA" id="ARBA00023163"/>
    </source>
</evidence>
<dbReference type="InterPro" id="IPR000847">
    <property type="entry name" value="LysR_HTH_N"/>
</dbReference>
<dbReference type="SUPFAM" id="SSF53850">
    <property type="entry name" value="Periplasmic binding protein-like II"/>
    <property type="match status" value="1"/>
</dbReference>
<dbReference type="PROSITE" id="PS50931">
    <property type="entry name" value="HTH_LYSR"/>
    <property type="match status" value="1"/>
</dbReference>
<dbReference type="PANTHER" id="PTHR30537:SF74">
    <property type="entry name" value="HTH-TYPE TRANSCRIPTIONAL REGULATOR TRPI"/>
    <property type="match status" value="1"/>
</dbReference>
<dbReference type="SUPFAM" id="SSF46785">
    <property type="entry name" value="Winged helix' DNA-binding domain"/>
    <property type="match status" value="1"/>
</dbReference>
<evidence type="ECO:0000256" key="1">
    <source>
        <dbReference type="ARBA" id="ARBA00009437"/>
    </source>
</evidence>
<dbReference type="Gene3D" id="3.40.190.10">
    <property type="entry name" value="Periplasmic binding protein-like II"/>
    <property type="match status" value="2"/>
</dbReference>
<protein>
    <submittedName>
        <fullName evidence="6">LysR family transcriptional regulator</fullName>
    </submittedName>
</protein>
<feature type="domain" description="HTH lysR-type" evidence="5">
    <location>
        <begin position="6"/>
        <end position="63"/>
    </location>
</feature>
<evidence type="ECO:0000313" key="7">
    <source>
        <dbReference type="EMBL" id="QHH11494.1"/>
    </source>
</evidence>
<dbReference type="PRINTS" id="PR00039">
    <property type="entry name" value="HTHLYSR"/>
</dbReference>
<dbReference type="EMBL" id="CP034299">
    <property type="protein sequence ID" value="QHH11494.1"/>
    <property type="molecule type" value="Genomic_DNA"/>
</dbReference>
<dbReference type="InterPro" id="IPR005119">
    <property type="entry name" value="LysR_subst-bd"/>
</dbReference>
<keyword evidence="4" id="KW-0804">Transcription</keyword>
<evidence type="ECO:0000259" key="5">
    <source>
        <dbReference type="PROSITE" id="PS50931"/>
    </source>
</evidence>
<reference evidence="6" key="1">
    <citation type="journal article" date="2018" name="Genome Biol.">
        <title>SKESA: strategic k-mer extension for scrupulous assemblies.</title>
        <authorList>
            <person name="Souvorov A."/>
            <person name="Agarwala R."/>
            <person name="Lipman D.J."/>
        </authorList>
    </citation>
    <scope>NUCLEOTIDE SEQUENCE</scope>
    <source>
        <strain evidence="6">1930</strain>
    </source>
</reference>
<evidence type="ECO:0000256" key="2">
    <source>
        <dbReference type="ARBA" id="ARBA00023015"/>
    </source>
</evidence>
<proteinExistence type="inferred from homology"/>
<dbReference type="Pfam" id="PF00126">
    <property type="entry name" value="HTH_1"/>
    <property type="match status" value="1"/>
</dbReference>
<reference evidence="7 8" key="2">
    <citation type="submission" date="2018-12" db="EMBL/GenBank/DDBJ databases">
        <title>Genomic insights into the evolutionary origins and pathogenicity of five Vibrio parahaemolyticus strains isolated from the shrimp with acute hepatopancreatic necrosis disease (AHPND).</title>
        <authorList>
            <person name="Yang Q."/>
            <person name="Dong X."/>
            <person name="Xie G."/>
            <person name="Fu S."/>
            <person name="Zou P."/>
            <person name="Sun J."/>
            <person name="Wang Y."/>
            <person name="Huang J."/>
        </authorList>
    </citation>
    <scope>NUCLEOTIDE SEQUENCE [LARGE SCALE GENOMIC DNA]</scope>
    <source>
        <strain evidence="7 8">20160303005-1</strain>
    </source>
</reference>
<reference evidence="6" key="3">
    <citation type="submission" date="2019-12" db="EMBL/GenBank/DDBJ databases">
        <authorList>
            <consortium name="NCBI Pathogen Detection Project"/>
        </authorList>
    </citation>
    <scope>NUCLEOTIDE SEQUENCE</scope>
    <source>
        <strain evidence="6">1930</strain>
    </source>
</reference>
<dbReference type="Gene3D" id="1.10.10.10">
    <property type="entry name" value="Winged helix-like DNA-binding domain superfamily/Winged helix DNA-binding domain"/>
    <property type="match status" value="1"/>
</dbReference>
<dbReference type="AlphaFoldDB" id="A0A7Z2MW34"/>
<keyword evidence="2" id="KW-0805">Transcription regulation</keyword>
<evidence type="ECO:0000313" key="6">
    <source>
        <dbReference type="EMBL" id="HAS6676827.1"/>
    </source>
</evidence>
<dbReference type="InterPro" id="IPR036390">
    <property type="entry name" value="WH_DNA-bd_sf"/>
</dbReference>
<gene>
    <name evidence="7" type="ORF">EHC69_19525</name>
    <name evidence="6" type="ORF">I7278_08390</name>
</gene>
<dbReference type="InterPro" id="IPR058163">
    <property type="entry name" value="LysR-type_TF_proteobact-type"/>
</dbReference>
<dbReference type="GO" id="GO:0043565">
    <property type="term" value="F:sequence-specific DNA binding"/>
    <property type="evidence" value="ECO:0007669"/>
    <property type="project" value="TreeGrafter"/>
</dbReference>
<dbReference type="GO" id="GO:0003700">
    <property type="term" value="F:DNA-binding transcription factor activity"/>
    <property type="evidence" value="ECO:0007669"/>
    <property type="project" value="InterPro"/>
</dbReference>
<sequence length="290" mass="32234">MMQNLPPLNALKAFEATARLRSFTKAAKELNVTRAAVSQQVKSLELQLDAILFERNGAQLLLTQAAQAYLPVVSQTLQMLSVATQHLFARQKNTQLTLHVAHSFCSQWLMPRLADFHRQHPDVVVKISTTANTVPNASAIADVEIINGYGDWQSEQAVQLTQENWIVVASPGFLNLNSVIHLTDIALAPKLCTGGYHESWQAWLRFQGYEGKVSKPIAEFEHSLLAIQAAVNQLGILLVRDFLVEDELQQGLLIPIGGWSMPSASAHHMVVRESDKPQVEAFTHWVMQSL</sequence>